<feature type="compositionally biased region" description="Low complexity" evidence="1">
    <location>
        <begin position="56"/>
        <end position="75"/>
    </location>
</feature>
<feature type="compositionally biased region" description="Acidic residues" evidence="1">
    <location>
        <begin position="76"/>
        <end position="86"/>
    </location>
</feature>
<sequence>MSSAVLAPSRRFHNARTRRSAAQSIAIGASLGLGLWVDDVEAAPEPEPETIEVEAAEAAPDQPSADEAPDAVEAAPEPEPEPEPVDEATTPEPEATASPEHDEGVEYVDEDEGVEYVDEDEGVEYVDEAEAEGVDSEDSEDSVDPDPDAEPIRPPRFDGPYFGVLAMATTNFVKVIDLETKAPLFGGGGFIQAGDAVFPWMSIGIAAGGQAARVGNQQMFEGALLVELGFVPAKRYPLSLRAGFGFGGGAVKEQGVEGRSGFGGALFKASARYEFFPLAERKRPDRGGGWAIGPELGWLGATPAAKGQPFVNTILLGISTSFYFGS</sequence>
<dbReference type="Proteomes" id="UP000237968">
    <property type="component" value="Unassembled WGS sequence"/>
</dbReference>
<feature type="compositionally biased region" description="Acidic residues" evidence="1">
    <location>
        <begin position="105"/>
        <end position="149"/>
    </location>
</feature>
<name>A0A2S9YLE7_9BACT</name>
<protein>
    <submittedName>
        <fullName evidence="2">Uncharacterized protein</fullName>
    </submittedName>
</protein>
<comment type="caution">
    <text evidence="2">The sequence shown here is derived from an EMBL/GenBank/DDBJ whole genome shotgun (WGS) entry which is preliminary data.</text>
</comment>
<reference evidence="2 3" key="1">
    <citation type="submission" date="2018-03" db="EMBL/GenBank/DDBJ databases">
        <title>Draft Genome Sequences of the Obligatory Marine Myxobacteria Enhygromyxa salina SWB005.</title>
        <authorList>
            <person name="Poehlein A."/>
            <person name="Moghaddam J.A."/>
            <person name="Harms H."/>
            <person name="Alanjari M."/>
            <person name="Koenig G.M."/>
            <person name="Daniel R."/>
            <person name="Schaeberle T.F."/>
        </authorList>
    </citation>
    <scope>NUCLEOTIDE SEQUENCE [LARGE SCALE GENOMIC DNA]</scope>
    <source>
        <strain evidence="2 3">SWB005</strain>
    </source>
</reference>
<gene>
    <name evidence="2" type="ORF">ENSA5_00310</name>
</gene>
<feature type="compositionally biased region" description="Low complexity" evidence="1">
    <location>
        <begin position="87"/>
        <end position="98"/>
    </location>
</feature>
<feature type="region of interest" description="Disordered" evidence="1">
    <location>
        <begin position="1"/>
        <end position="22"/>
    </location>
</feature>
<feature type="compositionally biased region" description="Basic residues" evidence="1">
    <location>
        <begin position="10"/>
        <end position="19"/>
    </location>
</feature>
<evidence type="ECO:0000313" key="2">
    <source>
        <dbReference type="EMBL" id="PRQ05919.1"/>
    </source>
</evidence>
<accession>A0A2S9YLE7</accession>
<evidence type="ECO:0000256" key="1">
    <source>
        <dbReference type="SAM" id="MobiDB-lite"/>
    </source>
</evidence>
<organism evidence="2 3">
    <name type="scientific">Enhygromyxa salina</name>
    <dbReference type="NCBI Taxonomy" id="215803"/>
    <lineage>
        <taxon>Bacteria</taxon>
        <taxon>Pseudomonadati</taxon>
        <taxon>Myxococcota</taxon>
        <taxon>Polyangia</taxon>
        <taxon>Nannocystales</taxon>
        <taxon>Nannocystaceae</taxon>
        <taxon>Enhygromyxa</taxon>
    </lineage>
</organism>
<evidence type="ECO:0000313" key="3">
    <source>
        <dbReference type="Proteomes" id="UP000237968"/>
    </source>
</evidence>
<dbReference type="RefSeq" id="WP_106389514.1">
    <property type="nucleotide sequence ID" value="NZ_PVNK01000001.1"/>
</dbReference>
<dbReference type="EMBL" id="PVNK01000001">
    <property type="protein sequence ID" value="PRQ05919.1"/>
    <property type="molecule type" value="Genomic_DNA"/>
</dbReference>
<dbReference type="AlphaFoldDB" id="A0A2S9YLE7"/>
<feature type="region of interest" description="Disordered" evidence="1">
    <location>
        <begin position="39"/>
        <end position="156"/>
    </location>
</feature>
<proteinExistence type="predicted"/>
<keyword evidence="3" id="KW-1185">Reference proteome</keyword>
<feature type="compositionally biased region" description="Acidic residues" evidence="1">
    <location>
        <begin position="39"/>
        <end position="55"/>
    </location>
</feature>